<dbReference type="EMBL" id="JAGSPM010000007">
    <property type="protein sequence ID" value="MBR7747466.1"/>
    <property type="molecule type" value="Genomic_DNA"/>
</dbReference>
<sequence>MFKMTRQKLKLVRAKLDPLFKILLHGLTQMFIAFDQLLNVWLFPFSWNTWADETFSSRCGRLQHRYPYKIFGFIVDLLFYFQNNDLEHCRRAYEKEKTRYHFPPDMREPK</sequence>
<reference evidence="1 2" key="1">
    <citation type="submission" date="2021-04" db="EMBL/GenBank/DDBJ databases">
        <title>novel species isolated from subtropical streams in China.</title>
        <authorList>
            <person name="Lu H."/>
        </authorList>
    </citation>
    <scope>NUCLEOTIDE SEQUENCE [LARGE SCALE GENOMIC DNA]</scope>
    <source>
        <strain evidence="1 2">BYS107W</strain>
    </source>
</reference>
<organism evidence="1 2">
    <name type="scientific">Undibacterium baiyunense</name>
    <dbReference type="NCBI Taxonomy" id="2828731"/>
    <lineage>
        <taxon>Bacteria</taxon>
        <taxon>Pseudomonadati</taxon>
        <taxon>Pseudomonadota</taxon>
        <taxon>Betaproteobacteria</taxon>
        <taxon>Burkholderiales</taxon>
        <taxon>Oxalobacteraceae</taxon>
        <taxon>Undibacterium</taxon>
    </lineage>
</organism>
<name>A0A941DGC8_9BURK</name>
<dbReference type="Proteomes" id="UP000680158">
    <property type="component" value="Unassembled WGS sequence"/>
</dbReference>
<accession>A0A941DGC8</accession>
<dbReference type="RefSeq" id="WP_212684856.1">
    <property type="nucleotide sequence ID" value="NZ_JAGSPM010000007.1"/>
</dbReference>
<evidence type="ECO:0000313" key="1">
    <source>
        <dbReference type="EMBL" id="MBR7747466.1"/>
    </source>
</evidence>
<keyword evidence="2" id="KW-1185">Reference proteome</keyword>
<protein>
    <submittedName>
        <fullName evidence="1">Uncharacterized protein</fullName>
    </submittedName>
</protein>
<evidence type="ECO:0000313" key="2">
    <source>
        <dbReference type="Proteomes" id="UP000680158"/>
    </source>
</evidence>
<proteinExistence type="predicted"/>
<comment type="caution">
    <text evidence="1">The sequence shown here is derived from an EMBL/GenBank/DDBJ whole genome shotgun (WGS) entry which is preliminary data.</text>
</comment>
<gene>
    <name evidence="1" type="ORF">KDM92_12810</name>
</gene>
<dbReference type="AlphaFoldDB" id="A0A941DGC8"/>